<proteinExistence type="predicted"/>
<dbReference type="OrthoDB" id="5177725at2"/>
<sequence>MAEKRQSVRRRRLSVELKKARQDAGMTVEDVAEATEWSMGKISNIETGVRLRPTVMEIRGLLDTYGVTDERRREAILDLTRQARERGWWSKYSDVFTDEYPAFEAEASSIHTYELARIPGLLQTPGYVELLMRASLYRSSVDIERAIETRRQRQEVLSRAHSPELWAVIDEAALRRFESSEKVFREQVQHLIDLAEDDNSVTLQVLPFASGMHAGMQGPFVLMRFGEGVNPVVYLETDTDGLYLEETEEIDRYRRLFDHVRTSARYPDASVQMLKDML</sequence>
<dbReference type="Proteomes" id="UP000269198">
    <property type="component" value="Unassembled WGS sequence"/>
</dbReference>
<name>A0A3N0E5X7_9ACTN</name>
<dbReference type="InterPro" id="IPR043917">
    <property type="entry name" value="DUF5753"/>
</dbReference>
<dbReference type="RefSeq" id="WP_123202436.1">
    <property type="nucleotide sequence ID" value="NZ_RJMB01000018.1"/>
</dbReference>
<dbReference type="InterPro" id="IPR001387">
    <property type="entry name" value="Cro/C1-type_HTH"/>
</dbReference>
<evidence type="ECO:0000259" key="1">
    <source>
        <dbReference type="PROSITE" id="PS50943"/>
    </source>
</evidence>
<reference evidence="2 3" key="1">
    <citation type="submission" date="2018-11" db="EMBL/GenBank/DDBJ databases">
        <title>The genome draft of YIM 96095.</title>
        <authorList>
            <person name="Tang S.-K."/>
            <person name="Chunyu W.-X."/>
            <person name="Feng Y.-Z."/>
        </authorList>
    </citation>
    <scope>NUCLEOTIDE SEQUENCE [LARGE SCALE GENOMIC DNA]</scope>
    <source>
        <strain evidence="2 3">YIM 96095</strain>
    </source>
</reference>
<dbReference type="SUPFAM" id="SSF47413">
    <property type="entry name" value="lambda repressor-like DNA-binding domains"/>
    <property type="match status" value="1"/>
</dbReference>
<evidence type="ECO:0000313" key="2">
    <source>
        <dbReference type="EMBL" id="RNL83236.1"/>
    </source>
</evidence>
<comment type="caution">
    <text evidence="2">The sequence shown here is derived from an EMBL/GenBank/DDBJ whole genome shotgun (WGS) entry which is preliminary data.</text>
</comment>
<accession>A0A3N0E5X7</accession>
<dbReference type="EMBL" id="RJMB01000018">
    <property type="protein sequence ID" value="RNL83236.1"/>
    <property type="molecule type" value="Genomic_DNA"/>
</dbReference>
<protein>
    <submittedName>
        <fullName evidence="2">XRE family transcriptional regulator</fullName>
    </submittedName>
</protein>
<dbReference type="AlphaFoldDB" id="A0A3N0E5X7"/>
<dbReference type="InterPro" id="IPR010982">
    <property type="entry name" value="Lambda_DNA-bd_dom_sf"/>
</dbReference>
<dbReference type="SMART" id="SM00530">
    <property type="entry name" value="HTH_XRE"/>
    <property type="match status" value="1"/>
</dbReference>
<feature type="domain" description="HTH cro/C1-type" evidence="1">
    <location>
        <begin position="17"/>
        <end position="71"/>
    </location>
</feature>
<keyword evidence="3" id="KW-1185">Reference proteome</keyword>
<dbReference type="Gene3D" id="1.10.260.40">
    <property type="entry name" value="lambda repressor-like DNA-binding domains"/>
    <property type="match status" value="1"/>
</dbReference>
<dbReference type="Pfam" id="PF13560">
    <property type="entry name" value="HTH_31"/>
    <property type="match status" value="1"/>
</dbReference>
<gene>
    <name evidence="2" type="ORF">EFW17_17265</name>
</gene>
<dbReference type="PROSITE" id="PS50943">
    <property type="entry name" value="HTH_CROC1"/>
    <property type="match status" value="1"/>
</dbReference>
<dbReference type="GO" id="GO:0003677">
    <property type="term" value="F:DNA binding"/>
    <property type="evidence" value="ECO:0007669"/>
    <property type="project" value="InterPro"/>
</dbReference>
<organism evidence="2 3">
    <name type="scientific">Halostreptopolyspora alba</name>
    <dbReference type="NCBI Taxonomy" id="2487137"/>
    <lineage>
        <taxon>Bacteria</taxon>
        <taxon>Bacillati</taxon>
        <taxon>Actinomycetota</taxon>
        <taxon>Actinomycetes</taxon>
        <taxon>Streptosporangiales</taxon>
        <taxon>Nocardiopsidaceae</taxon>
        <taxon>Halostreptopolyspora</taxon>
    </lineage>
</organism>
<evidence type="ECO:0000313" key="3">
    <source>
        <dbReference type="Proteomes" id="UP000269198"/>
    </source>
</evidence>
<dbReference type="CDD" id="cd00093">
    <property type="entry name" value="HTH_XRE"/>
    <property type="match status" value="1"/>
</dbReference>
<dbReference type="Pfam" id="PF19054">
    <property type="entry name" value="DUF5753"/>
    <property type="match status" value="1"/>
</dbReference>